<feature type="transmembrane region" description="Helical" evidence="15">
    <location>
        <begin position="160"/>
        <end position="185"/>
    </location>
</feature>
<evidence type="ECO:0000313" key="18">
    <source>
        <dbReference type="EMBL" id="UOD50970.1"/>
    </source>
</evidence>
<reference evidence="18 19" key="1">
    <citation type="submission" date="2020-11" db="EMBL/GenBank/DDBJ databases">
        <title>Algicoccus daihaiensis sp.nov., isolated from Daihai Lake in Inner Mongolia.</title>
        <authorList>
            <person name="Kai J."/>
        </authorList>
    </citation>
    <scope>NUCLEOTIDE SEQUENCE [LARGE SCALE GENOMIC DNA]</scope>
    <source>
        <strain evidence="19">f23</strain>
    </source>
</reference>
<dbReference type="InterPro" id="IPR005467">
    <property type="entry name" value="His_kinase_dom"/>
</dbReference>
<dbReference type="InterPro" id="IPR042295">
    <property type="entry name" value="NarX-like_N_sf"/>
</dbReference>
<dbReference type="Gene3D" id="3.30.450.40">
    <property type="match status" value="1"/>
</dbReference>
<keyword evidence="5" id="KW-0597">Phosphoprotein</keyword>
<sequence length="619" mass="69279">MRWLNSLSARLLALGAALLLLALMSIGVTLWITHQLDGGAAAVNEAGRLRMQAWRLTSLWQAQTPPAEIERRIEQFDRSMTLLRDGDRTRPLFVPWDEALQKQFGELTVAWHELDRVWRADSQANLSEVTALVESFVTEIDGLVTTIETKLAHYTALLNLFQFFMMALAVAAALITMYVGYLFVIQPLRRLTLAMQRVDEGDFSARVDVGGPREFEELANGFNHMTQTLQQLYGHLERKVQDKTRDLEGKQVRLQALYDMATFLVEPNTVEELARGFAQKVRQLSGAAAAAVRWSDEANARYMMLASDALPEELINEERCLEPGVCACGQPQETARSRVIPIIAEDDRLLGNCAKAGYKSLISVPIRLNRQVMGEVDLFFHEAPEFSDEDQALYDALAGHLASAVESLRASALLREAAVSEERAMLARELHDSIAQSLAFLKIQVSLLRQAMGNCESAQVMQIIEEIDTGVKESTNDVRELLVHFRTRTNSEDIEQAVEITLSKFEHQSGIHTRLNVTGHGVPLHSDTQLQLLHVIQEALSNVRKHAKATEVTVDIKKGTPWRFAVRDNGVGFTQREAQNTDTHVGLQIMRERAERIGAKIDIQSEPNVGSTVLIELEQ</sequence>
<dbReference type="InterPro" id="IPR003018">
    <property type="entry name" value="GAF"/>
</dbReference>
<keyword evidence="12 14" id="KW-0902">Two-component regulatory system</keyword>
<evidence type="ECO:0000256" key="14">
    <source>
        <dbReference type="PIRNR" id="PIRNR003167"/>
    </source>
</evidence>
<keyword evidence="3 14" id="KW-1003">Cell membrane</keyword>
<dbReference type="RefSeq" id="WP_243479388.1">
    <property type="nucleotide sequence ID" value="NZ_CP063982.1"/>
</dbReference>
<keyword evidence="6 14" id="KW-0808">Transferase</keyword>
<keyword evidence="9 14" id="KW-0418">Kinase</keyword>
<feature type="domain" description="Histidine kinase" evidence="16">
    <location>
        <begin position="425"/>
        <end position="619"/>
    </location>
</feature>
<dbReference type="PROSITE" id="PS50109">
    <property type="entry name" value="HIS_KIN"/>
    <property type="match status" value="1"/>
</dbReference>
<dbReference type="PIRSF" id="PIRSF003167">
    <property type="entry name" value="STHK_NarX/NarQ"/>
    <property type="match status" value="1"/>
</dbReference>
<evidence type="ECO:0000256" key="10">
    <source>
        <dbReference type="ARBA" id="ARBA00022840"/>
    </source>
</evidence>
<keyword evidence="4 14" id="KW-0997">Cell inner membrane</keyword>
<comment type="subcellular location">
    <subcellularLocation>
        <location evidence="2">Cell inner membrane</location>
        <topology evidence="2">Multi-pass membrane protein</topology>
    </subcellularLocation>
</comment>
<dbReference type="SUPFAM" id="SSF55781">
    <property type="entry name" value="GAF domain-like"/>
    <property type="match status" value="1"/>
</dbReference>
<dbReference type="InterPro" id="IPR036890">
    <property type="entry name" value="HATPase_C_sf"/>
</dbReference>
<dbReference type="SMART" id="SM00065">
    <property type="entry name" value="GAF"/>
    <property type="match status" value="1"/>
</dbReference>
<accession>A0ABY4AL03</accession>
<keyword evidence="10 14" id="KW-0067">ATP-binding</keyword>
<dbReference type="SUPFAM" id="SSF158472">
    <property type="entry name" value="HAMP domain-like"/>
    <property type="match status" value="1"/>
</dbReference>
<evidence type="ECO:0000256" key="1">
    <source>
        <dbReference type="ARBA" id="ARBA00000085"/>
    </source>
</evidence>
<evidence type="ECO:0000256" key="5">
    <source>
        <dbReference type="ARBA" id="ARBA00022553"/>
    </source>
</evidence>
<dbReference type="SMART" id="SM00304">
    <property type="entry name" value="HAMP"/>
    <property type="match status" value="1"/>
</dbReference>
<gene>
    <name evidence="18" type="ORF">DHf2319_03370</name>
</gene>
<dbReference type="PANTHER" id="PTHR24421">
    <property type="entry name" value="NITRATE/NITRITE SENSOR PROTEIN NARX-RELATED"/>
    <property type="match status" value="1"/>
</dbReference>
<dbReference type="Pfam" id="PF13185">
    <property type="entry name" value="GAF_2"/>
    <property type="match status" value="1"/>
</dbReference>
<feature type="domain" description="HAMP" evidence="17">
    <location>
        <begin position="182"/>
        <end position="234"/>
    </location>
</feature>
<dbReference type="InterPro" id="IPR029095">
    <property type="entry name" value="NarX-like_N"/>
</dbReference>
<evidence type="ECO:0000256" key="3">
    <source>
        <dbReference type="ARBA" id="ARBA00022475"/>
    </source>
</evidence>
<evidence type="ECO:0000313" key="19">
    <source>
        <dbReference type="Proteomes" id="UP000831607"/>
    </source>
</evidence>
<dbReference type="Proteomes" id="UP000831607">
    <property type="component" value="Chromosome"/>
</dbReference>
<dbReference type="PANTHER" id="PTHR24421:SF10">
    <property type="entry name" value="NITRATE_NITRITE SENSOR PROTEIN NARQ"/>
    <property type="match status" value="1"/>
</dbReference>
<comment type="catalytic activity">
    <reaction evidence="1 14">
        <text>ATP + protein L-histidine = ADP + protein N-phospho-L-histidine.</text>
        <dbReference type="EC" id="2.7.13.3"/>
    </reaction>
</comment>
<evidence type="ECO:0000256" key="9">
    <source>
        <dbReference type="ARBA" id="ARBA00022777"/>
    </source>
</evidence>
<dbReference type="Gene3D" id="1.10.8.500">
    <property type="entry name" value="HAMP domain in histidine kinase"/>
    <property type="match status" value="1"/>
</dbReference>
<dbReference type="Pfam" id="PF07730">
    <property type="entry name" value="HisKA_3"/>
    <property type="match status" value="1"/>
</dbReference>
<dbReference type="InterPro" id="IPR016380">
    <property type="entry name" value="Sig_transdc_His_kin_NarX/NarQ"/>
</dbReference>
<evidence type="ECO:0000256" key="13">
    <source>
        <dbReference type="ARBA" id="ARBA00023136"/>
    </source>
</evidence>
<evidence type="ECO:0000256" key="7">
    <source>
        <dbReference type="ARBA" id="ARBA00022692"/>
    </source>
</evidence>
<dbReference type="PROSITE" id="PS50885">
    <property type="entry name" value="HAMP"/>
    <property type="match status" value="1"/>
</dbReference>
<evidence type="ECO:0000256" key="12">
    <source>
        <dbReference type="ARBA" id="ARBA00023012"/>
    </source>
</evidence>
<dbReference type="InterPro" id="IPR003594">
    <property type="entry name" value="HATPase_dom"/>
</dbReference>
<dbReference type="InterPro" id="IPR003660">
    <property type="entry name" value="HAMP_dom"/>
</dbReference>
<dbReference type="Gene3D" id="1.20.120.960">
    <property type="entry name" value="Histidine kinase NarX, sensor domain"/>
    <property type="match status" value="1"/>
</dbReference>
<evidence type="ECO:0000256" key="2">
    <source>
        <dbReference type="ARBA" id="ARBA00004429"/>
    </source>
</evidence>
<evidence type="ECO:0000256" key="8">
    <source>
        <dbReference type="ARBA" id="ARBA00022741"/>
    </source>
</evidence>
<keyword evidence="13 14" id="KW-0472">Membrane</keyword>
<dbReference type="SUPFAM" id="SSF55874">
    <property type="entry name" value="ATPase domain of HSP90 chaperone/DNA topoisomerase II/histidine kinase"/>
    <property type="match status" value="1"/>
</dbReference>
<keyword evidence="19" id="KW-1185">Reference proteome</keyword>
<dbReference type="InterPro" id="IPR029016">
    <property type="entry name" value="GAF-like_dom_sf"/>
</dbReference>
<dbReference type="SMART" id="SM00387">
    <property type="entry name" value="HATPase_c"/>
    <property type="match status" value="1"/>
</dbReference>
<evidence type="ECO:0000256" key="15">
    <source>
        <dbReference type="SAM" id="Phobius"/>
    </source>
</evidence>
<dbReference type="InterPro" id="IPR050482">
    <property type="entry name" value="Sensor_HK_TwoCompSys"/>
</dbReference>
<evidence type="ECO:0000259" key="17">
    <source>
        <dbReference type="PROSITE" id="PS50885"/>
    </source>
</evidence>
<evidence type="ECO:0000259" key="16">
    <source>
        <dbReference type="PROSITE" id="PS50109"/>
    </source>
</evidence>
<proteinExistence type="predicted"/>
<keyword evidence="7 15" id="KW-0812">Transmembrane</keyword>
<dbReference type="Pfam" id="PF02518">
    <property type="entry name" value="HATPase_c"/>
    <property type="match status" value="1"/>
</dbReference>
<dbReference type="EMBL" id="CP063982">
    <property type="protein sequence ID" value="UOD50970.1"/>
    <property type="molecule type" value="Genomic_DNA"/>
</dbReference>
<keyword evidence="11 15" id="KW-1133">Transmembrane helix</keyword>
<dbReference type="CDD" id="cd06225">
    <property type="entry name" value="HAMP"/>
    <property type="match status" value="1"/>
</dbReference>
<protein>
    <recommendedName>
        <fullName evidence="14">Sensor protein</fullName>
        <ecNumber evidence="14">2.7.13.3</ecNumber>
    </recommendedName>
</protein>
<dbReference type="InterPro" id="IPR011712">
    <property type="entry name" value="Sig_transdc_His_kin_sub3_dim/P"/>
</dbReference>
<evidence type="ECO:0000256" key="11">
    <source>
        <dbReference type="ARBA" id="ARBA00022989"/>
    </source>
</evidence>
<dbReference type="Gene3D" id="3.30.565.10">
    <property type="entry name" value="Histidine kinase-like ATPase, C-terminal domain"/>
    <property type="match status" value="1"/>
</dbReference>
<organism evidence="18 19">
    <name type="scientific">Orrella daihaiensis</name>
    <dbReference type="NCBI Taxonomy" id="2782176"/>
    <lineage>
        <taxon>Bacteria</taxon>
        <taxon>Pseudomonadati</taxon>
        <taxon>Pseudomonadota</taxon>
        <taxon>Betaproteobacteria</taxon>
        <taxon>Burkholderiales</taxon>
        <taxon>Alcaligenaceae</taxon>
        <taxon>Orrella</taxon>
    </lineage>
</organism>
<dbReference type="Pfam" id="PF00672">
    <property type="entry name" value="HAMP"/>
    <property type="match status" value="1"/>
</dbReference>
<keyword evidence="8 14" id="KW-0547">Nucleotide-binding</keyword>
<evidence type="ECO:0000256" key="6">
    <source>
        <dbReference type="ARBA" id="ARBA00022679"/>
    </source>
</evidence>
<dbReference type="Pfam" id="PF13675">
    <property type="entry name" value="PilJ"/>
    <property type="match status" value="1"/>
</dbReference>
<evidence type="ECO:0000256" key="4">
    <source>
        <dbReference type="ARBA" id="ARBA00022519"/>
    </source>
</evidence>
<dbReference type="Gene3D" id="1.20.5.1930">
    <property type="match status" value="1"/>
</dbReference>
<dbReference type="CDD" id="cd16917">
    <property type="entry name" value="HATPase_UhpB-NarQ-NarX-like"/>
    <property type="match status" value="1"/>
</dbReference>
<dbReference type="EC" id="2.7.13.3" evidence="14"/>
<name>A0ABY4AL03_9BURK</name>